<sequence length="392" mass="41587">MAAVLAALSSGNPGGMLPPGTVYVDPLAYNVLGANSPDLRNMSFSGFNPTNSTVPFFQVLDPSFLAVLGPSPTIHSIAANPGFAFAHEAPVYDPTLNVVYFASNAGGSLGYNGWYNNSVVGMINMTEVDQALADTTGDVNIQVTTLDLPDTVQMVNGGTGPYKGNLLFSTSGRALLPPSLVLANPAPPYNVTVLLDNFFGRQFNSLNDVKVLPGTDIIFFTDPAYGYLNGFRPEPMLPSQVYRFDSSTGQVRVVADHFVQPNGIAFTPDGKTAFVTDTGVSGGFRGTDQTLPATIYQYDVDPTTRSFTNARVFAYSDSGAPDGIQLDTMGNVYSGCGDGVQVWNSAGTLIGKVFLNGTTAEMIFTQSGLVILYEERIYLASIQAQGIPLTIL</sequence>
<evidence type="ECO:0000313" key="1">
    <source>
        <dbReference type="EMBL" id="KAH7925507.1"/>
    </source>
</evidence>
<dbReference type="Proteomes" id="UP000790709">
    <property type="component" value="Unassembled WGS sequence"/>
</dbReference>
<keyword evidence="2" id="KW-1185">Reference proteome</keyword>
<reference evidence="1" key="1">
    <citation type="journal article" date="2021" name="New Phytol.">
        <title>Evolutionary innovations through gain and loss of genes in the ectomycorrhizal Boletales.</title>
        <authorList>
            <person name="Wu G."/>
            <person name="Miyauchi S."/>
            <person name="Morin E."/>
            <person name="Kuo A."/>
            <person name="Drula E."/>
            <person name="Varga T."/>
            <person name="Kohler A."/>
            <person name="Feng B."/>
            <person name="Cao Y."/>
            <person name="Lipzen A."/>
            <person name="Daum C."/>
            <person name="Hundley H."/>
            <person name="Pangilinan J."/>
            <person name="Johnson J."/>
            <person name="Barry K."/>
            <person name="LaButti K."/>
            <person name="Ng V."/>
            <person name="Ahrendt S."/>
            <person name="Min B."/>
            <person name="Choi I.G."/>
            <person name="Park H."/>
            <person name="Plett J.M."/>
            <person name="Magnuson J."/>
            <person name="Spatafora J.W."/>
            <person name="Nagy L.G."/>
            <person name="Henrissat B."/>
            <person name="Grigoriev I.V."/>
            <person name="Yang Z.L."/>
            <person name="Xu J."/>
            <person name="Martin F.M."/>
        </authorList>
    </citation>
    <scope>NUCLEOTIDE SEQUENCE</scope>
    <source>
        <strain evidence="1">KUC20120723A-06</strain>
    </source>
</reference>
<dbReference type="EMBL" id="MU266400">
    <property type="protein sequence ID" value="KAH7925507.1"/>
    <property type="molecule type" value="Genomic_DNA"/>
</dbReference>
<name>A0ACB8BIG3_9AGAM</name>
<organism evidence="1 2">
    <name type="scientific">Leucogyrophana mollusca</name>
    <dbReference type="NCBI Taxonomy" id="85980"/>
    <lineage>
        <taxon>Eukaryota</taxon>
        <taxon>Fungi</taxon>
        <taxon>Dikarya</taxon>
        <taxon>Basidiomycota</taxon>
        <taxon>Agaricomycotina</taxon>
        <taxon>Agaricomycetes</taxon>
        <taxon>Agaricomycetidae</taxon>
        <taxon>Boletales</taxon>
        <taxon>Boletales incertae sedis</taxon>
        <taxon>Leucogyrophana</taxon>
    </lineage>
</organism>
<evidence type="ECO:0000313" key="2">
    <source>
        <dbReference type="Proteomes" id="UP000790709"/>
    </source>
</evidence>
<proteinExistence type="predicted"/>
<comment type="caution">
    <text evidence="1">The sequence shown here is derived from an EMBL/GenBank/DDBJ whole genome shotgun (WGS) entry which is preliminary data.</text>
</comment>
<gene>
    <name evidence="1" type="ORF">BV22DRAFT_1033875</name>
</gene>
<accession>A0ACB8BIG3</accession>
<protein>
    <submittedName>
        <fullName evidence="1">Calcium-dependent phosphotriesterase</fullName>
    </submittedName>
</protein>